<reference evidence="2 3" key="1">
    <citation type="journal article" date="2024" name="IMA Fungus">
        <title>IMA Genome - F19 : A genome assembly and annotation guide to empower mycologists, including annotated draft genome sequences of Ceratocystis pirilliformis, Diaporthe australafricana, Fusarium ophioides, Paecilomyces lecythidis, and Sporothrix stenoceras.</title>
        <authorList>
            <person name="Aylward J."/>
            <person name="Wilson A.M."/>
            <person name="Visagie C.M."/>
            <person name="Spraker J."/>
            <person name="Barnes I."/>
            <person name="Buitendag C."/>
            <person name="Ceriani C."/>
            <person name="Del Mar Angel L."/>
            <person name="du Plessis D."/>
            <person name="Fuchs T."/>
            <person name="Gasser K."/>
            <person name="Kramer D."/>
            <person name="Li W."/>
            <person name="Munsamy K."/>
            <person name="Piso A."/>
            <person name="Price J.L."/>
            <person name="Sonnekus B."/>
            <person name="Thomas C."/>
            <person name="van der Nest A."/>
            <person name="van Dijk A."/>
            <person name="van Heerden A."/>
            <person name="van Vuuren N."/>
            <person name="Yilmaz N."/>
            <person name="Duong T.A."/>
            <person name="van der Merwe N.A."/>
            <person name="Wingfield M.J."/>
            <person name="Wingfield B.D."/>
        </authorList>
    </citation>
    <scope>NUCLEOTIDE SEQUENCE [LARGE SCALE GENOMIC DNA]</scope>
    <source>
        <strain evidence="2 3">CMW 18300</strain>
    </source>
</reference>
<name>A0ABR3X1U7_9PEZI</name>
<evidence type="ECO:0000313" key="2">
    <source>
        <dbReference type="EMBL" id="KAL1869599.1"/>
    </source>
</evidence>
<sequence length="135" mass="14840">MNGAEPDHNDDSSAMQIVSTIVEAGATSVNGENAIYISSATTDTIASVAANVEETLEGLTVSLQPKPLLTRSSHRSAKKNGDELKSAVTKIKPPVSSTRTPRWSLMYRTRSYLQPRRRGWFGRDYTTHLIYNGLE</sequence>
<accession>A0ABR3X1U7</accession>
<feature type="region of interest" description="Disordered" evidence="1">
    <location>
        <begin position="71"/>
        <end position="99"/>
    </location>
</feature>
<protein>
    <submittedName>
        <fullName evidence="2">Uncharacterized protein</fullName>
    </submittedName>
</protein>
<dbReference type="Proteomes" id="UP001583177">
    <property type="component" value="Unassembled WGS sequence"/>
</dbReference>
<dbReference type="EMBL" id="JAWRVE010000040">
    <property type="protein sequence ID" value="KAL1869599.1"/>
    <property type="molecule type" value="Genomic_DNA"/>
</dbReference>
<proteinExistence type="predicted"/>
<comment type="caution">
    <text evidence="2">The sequence shown here is derived from an EMBL/GenBank/DDBJ whole genome shotgun (WGS) entry which is preliminary data.</text>
</comment>
<gene>
    <name evidence="2" type="ORF">Daus18300_005453</name>
</gene>
<keyword evidence="3" id="KW-1185">Reference proteome</keyword>
<organism evidence="2 3">
    <name type="scientific">Diaporthe australafricana</name>
    <dbReference type="NCBI Taxonomy" id="127596"/>
    <lineage>
        <taxon>Eukaryota</taxon>
        <taxon>Fungi</taxon>
        <taxon>Dikarya</taxon>
        <taxon>Ascomycota</taxon>
        <taxon>Pezizomycotina</taxon>
        <taxon>Sordariomycetes</taxon>
        <taxon>Sordariomycetidae</taxon>
        <taxon>Diaporthales</taxon>
        <taxon>Diaporthaceae</taxon>
        <taxon>Diaporthe</taxon>
    </lineage>
</organism>
<evidence type="ECO:0000313" key="3">
    <source>
        <dbReference type="Proteomes" id="UP001583177"/>
    </source>
</evidence>
<evidence type="ECO:0000256" key="1">
    <source>
        <dbReference type="SAM" id="MobiDB-lite"/>
    </source>
</evidence>